<dbReference type="OrthoDB" id="2602911at2759"/>
<dbReference type="SUPFAM" id="SSF50370">
    <property type="entry name" value="Ricin B-like lectins"/>
    <property type="match status" value="1"/>
</dbReference>
<dbReference type="Proteomes" id="UP000053477">
    <property type="component" value="Unassembled WGS sequence"/>
</dbReference>
<protein>
    <recommendedName>
        <fullName evidence="3">Ricin B lectin domain-containing protein</fullName>
    </recommendedName>
</protein>
<gene>
    <name evidence="1" type="ORF">SCHPADRAFT_373498</name>
</gene>
<dbReference type="EMBL" id="KQ085962">
    <property type="protein sequence ID" value="KLO13281.1"/>
    <property type="molecule type" value="Genomic_DNA"/>
</dbReference>
<proteinExistence type="predicted"/>
<dbReference type="AlphaFoldDB" id="A0A0H2S8S6"/>
<evidence type="ECO:0008006" key="3">
    <source>
        <dbReference type="Google" id="ProtNLM"/>
    </source>
</evidence>
<accession>A0A0H2S8S6</accession>
<evidence type="ECO:0000313" key="2">
    <source>
        <dbReference type="Proteomes" id="UP000053477"/>
    </source>
</evidence>
<dbReference type="InParanoid" id="A0A0H2S8S6"/>
<dbReference type="InterPro" id="IPR035992">
    <property type="entry name" value="Ricin_B-like_lectins"/>
</dbReference>
<keyword evidence="2" id="KW-1185">Reference proteome</keyword>
<sequence length="144" mass="15753">MTSVTGAIQSGTYKIKCVASGNYANLNDDNTDTSLTGTKEGDAAKTTTIKWNVVLSNGKYTIKNNTFPSKQAFGSTQPSEGQVVVSRKDAFEWNIKETNNNGQYLISPTVDNTLFWNLESGTETTPIKLQKESGTKSQWNFILA</sequence>
<name>A0A0H2S8S6_9AGAM</name>
<dbReference type="STRING" id="27342.A0A0H2S8S6"/>
<organism evidence="1 2">
    <name type="scientific">Schizopora paradoxa</name>
    <dbReference type="NCBI Taxonomy" id="27342"/>
    <lineage>
        <taxon>Eukaryota</taxon>
        <taxon>Fungi</taxon>
        <taxon>Dikarya</taxon>
        <taxon>Basidiomycota</taxon>
        <taxon>Agaricomycotina</taxon>
        <taxon>Agaricomycetes</taxon>
        <taxon>Hymenochaetales</taxon>
        <taxon>Schizoporaceae</taxon>
        <taxon>Schizopora</taxon>
    </lineage>
</organism>
<dbReference type="Gene3D" id="2.80.10.50">
    <property type="match status" value="1"/>
</dbReference>
<reference evidence="1 2" key="1">
    <citation type="submission" date="2015-04" db="EMBL/GenBank/DDBJ databases">
        <title>Complete genome sequence of Schizopora paradoxa KUC8140, a cosmopolitan wood degrader in East Asia.</title>
        <authorList>
            <consortium name="DOE Joint Genome Institute"/>
            <person name="Min B."/>
            <person name="Park H."/>
            <person name="Jang Y."/>
            <person name="Kim J.-J."/>
            <person name="Kim K.H."/>
            <person name="Pangilinan J."/>
            <person name="Lipzen A."/>
            <person name="Riley R."/>
            <person name="Grigoriev I.V."/>
            <person name="Spatafora J.W."/>
            <person name="Choi I.-G."/>
        </authorList>
    </citation>
    <scope>NUCLEOTIDE SEQUENCE [LARGE SCALE GENOMIC DNA]</scope>
    <source>
        <strain evidence="1 2">KUC8140</strain>
    </source>
</reference>
<evidence type="ECO:0000313" key="1">
    <source>
        <dbReference type="EMBL" id="KLO13281.1"/>
    </source>
</evidence>